<dbReference type="GeneID" id="89543837"/>
<dbReference type="HAMAP" id="MF_00275">
    <property type="entry name" value="KdpA"/>
    <property type="match status" value="1"/>
</dbReference>
<keyword evidence="3 9" id="KW-0633">Potassium transport</keyword>
<feature type="transmembrane region" description="Helical" evidence="9">
    <location>
        <begin position="6"/>
        <end position="28"/>
    </location>
</feature>
<evidence type="ECO:0000313" key="10">
    <source>
        <dbReference type="EMBL" id="WWR39968.1"/>
    </source>
</evidence>
<evidence type="ECO:0000256" key="1">
    <source>
        <dbReference type="ARBA" id="ARBA00022448"/>
    </source>
</evidence>
<evidence type="ECO:0000256" key="4">
    <source>
        <dbReference type="ARBA" id="ARBA00022692"/>
    </source>
</evidence>
<name>A0ABZ2HE40_9PSED</name>
<evidence type="ECO:0000313" key="11">
    <source>
        <dbReference type="Proteomes" id="UP001369248"/>
    </source>
</evidence>
<feature type="transmembrane region" description="Helical" evidence="9">
    <location>
        <begin position="286"/>
        <end position="305"/>
    </location>
</feature>
<feature type="transmembrane region" description="Helical" evidence="9">
    <location>
        <begin position="530"/>
        <end position="557"/>
    </location>
</feature>
<keyword evidence="5 9" id="KW-0630">Potassium</keyword>
<accession>A0ABZ2HE40</accession>
<dbReference type="NCBIfam" id="TIGR00680">
    <property type="entry name" value="kdpA"/>
    <property type="match status" value="1"/>
</dbReference>
<evidence type="ECO:0000256" key="3">
    <source>
        <dbReference type="ARBA" id="ARBA00022538"/>
    </source>
</evidence>
<comment type="subunit">
    <text evidence="9">The system is composed of three essential subunits: KdpA, KdpB and KdpC.</text>
</comment>
<comment type="subcellular location">
    <subcellularLocation>
        <location evidence="9">Cell membrane</location>
        <topology evidence="9">Multi-pass membrane protein</topology>
    </subcellularLocation>
</comment>
<evidence type="ECO:0000256" key="9">
    <source>
        <dbReference type="HAMAP-Rule" id="MF_00275"/>
    </source>
</evidence>
<proteinExistence type="inferred from homology"/>
<keyword evidence="2 9" id="KW-1003">Cell membrane</keyword>
<sequence>MHSYDYGLMLAFFALVLLPAPWLGRFYYKVMEGRRTWLSPVLGPVEKVCYRIAGVDPGNEQSWQKYTLALLVFNLTGFVLLFAILLFQSYLPLNPQQLPGQEWTQAFNTAVSFVTNTNWQSYSGEASLSYFSQMAGLTVQNFVSAATGLAVLVALCRGISRRSAHTLGNFWVDMTRATLYGLLPLCLVLALLLVWQGVPQTFAHYVNAVTLQGADQVIPLGPAASQIAIKQLGTNGGGFFGVNSAHPFENPSAWSNLFEMASIILIPVALVFTFGHYVKDLRQSRAIIACMLALFLIGGGTALYAEYQPNPALNSPLVEQSAPLEGKEVRFGTTGSVLWTETTTSASNGSVNAMHDSLNPLTGMVALLNMMVGEVIFGGVGAGLYGMLLNVLIAVFLAGLMIGRTPEYLGKKLQAREVQLLVVTLLVMPVGVLVLGAIAAVLPSAVASVSNPGPHGFSQILYAFTSASANNGSAFAGLNANTPFYNLMLGLGMLIGRFGYILPVLALAGSLAIKKSAPIGQDSFPTHGPLFVALLTVTILLVGGLTFLPTLALGPIAEQLTQGF</sequence>
<evidence type="ECO:0000256" key="2">
    <source>
        <dbReference type="ARBA" id="ARBA00022475"/>
    </source>
</evidence>
<keyword evidence="11" id="KW-1185">Reference proteome</keyword>
<keyword evidence="8 9" id="KW-0472">Membrane</keyword>
<dbReference type="Proteomes" id="UP001369248">
    <property type="component" value="Chromosome"/>
</dbReference>
<dbReference type="Pfam" id="PF03814">
    <property type="entry name" value="KdpA"/>
    <property type="match status" value="1"/>
</dbReference>
<evidence type="ECO:0000256" key="8">
    <source>
        <dbReference type="ARBA" id="ARBA00023136"/>
    </source>
</evidence>
<feature type="transmembrane region" description="Helical" evidence="9">
    <location>
        <begin position="487"/>
        <end position="509"/>
    </location>
</feature>
<feature type="transmembrane region" description="Helical" evidence="9">
    <location>
        <begin position="375"/>
        <end position="400"/>
    </location>
</feature>
<dbReference type="PIRSF" id="PIRSF001294">
    <property type="entry name" value="K_ATPaseA"/>
    <property type="match status" value="1"/>
</dbReference>
<evidence type="ECO:0000256" key="5">
    <source>
        <dbReference type="ARBA" id="ARBA00022958"/>
    </source>
</evidence>
<dbReference type="InterPro" id="IPR004623">
    <property type="entry name" value="KdpA"/>
</dbReference>
<comment type="function">
    <text evidence="9">Part of the high-affinity ATP-driven potassium transport (or Kdp) system, which catalyzes the hydrolysis of ATP coupled with the electrogenic transport of potassium into the cytoplasm. This subunit binds the extracellular potassium ions and delivers the ions to the membrane domain of KdpB through an intramembrane tunnel.</text>
</comment>
<keyword evidence="4 9" id="KW-0812">Transmembrane</keyword>
<dbReference type="RefSeq" id="WP_338660669.1">
    <property type="nucleotide sequence ID" value="NZ_CP146072.1"/>
</dbReference>
<evidence type="ECO:0000256" key="7">
    <source>
        <dbReference type="ARBA" id="ARBA00023065"/>
    </source>
</evidence>
<feature type="transmembrane region" description="Helical" evidence="9">
    <location>
        <begin position="177"/>
        <end position="198"/>
    </location>
</feature>
<protein>
    <recommendedName>
        <fullName evidence="9">Potassium-transporting ATPase potassium-binding subunit</fullName>
    </recommendedName>
    <alternativeName>
        <fullName evidence="9">ATP phosphohydrolase [potassium-transporting] A chain</fullName>
    </alternativeName>
    <alternativeName>
        <fullName evidence="9">Potassium-binding and translocating subunit A</fullName>
    </alternativeName>
    <alternativeName>
        <fullName evidence="9">Potassium-translocating ATPase A chain</fullName>
    </alternativeName>
</protein>
<evidence type="ECO:0000256" key="6">
    <source>
        <dbReference type="ARBA" id="ARBA00022989"/>
    </source>
</evidence>
<keyword evidence="7 9" id="KW-0406">Ion transport</keyword>
<dbReference type="PANTHER" id="PTHR30607:SF2">
    <property type="entry name" value="POTASSIUM-TRANSPORTING ATPASE POTASSIUM-BINDING SUBUNIT"/>
    <property type="match status" value="1"/>
</dbReference>
<comment type="similarity">
    <text evidence="9">Belongs to the KdpA family.</text>
</comment>
<keyword evidence="6 9" id="KW-1133">Transmembrane helix</keyword>
<feature type="transmembrane region" description="Helical" evidence="9">
    <location>
        <begin position="137"/>
        <end position="156"/>
    </location>
</feature>
<keyword evidence="1 9" id="KW-0813">Transport</keyword>
<feature type="transmembrane region" description="Helical" evidence="9">
    <location>
        <begin position="253"/>
        <end position="274"/>
    </location>
</feature>
<dbReference type="PANTHER" id="PTHR30607">
    <property type="entry name" value="POTASSIUM-TRANSPORTING ATPASE A CHAIN"/>
    <property type="match status" value="1"/>
</dbReference>
<organism evidence="10 11">
    <name type="scientific">Pseudomonas bubulae</name>
    <dbReference type="NCBI Taxonomy" id="2316085"/>
    <lineage>
        <taxon>Bacteria</taxon>
        <taxon>Pseudomonadati</taxon>
        <taxon>Pseudomonadota</taxon>
        <taxon>Gammaproteobacteria</taxon>
        <taxon>Pseudomonadales</taxon>
        <taxon>Pseudomonadaceae</taxon>
        <taxon>Pseudomonas</taxon>
    </lineage>
</organism>
<reference evidence="11" key="1">
    <citation type="submission" date="2024-02" db="EMBL/GenBank/DDBJ databases">
        <title>Exploring bacterial hosts of class 1 integrons in salad vegetable microbiomes with epicPCR.</title>
        <authorList>
            <person name="Qi Q."/>
            <person name="Ghaly T.M."/>
            <person name="Gillings M.R."/>
            <person name="Tetu S.G."/>
        </authorList>
    </citation>
    <scope>NUCLEOTIDE SEQUENCE [LARGE SCALE GENOMIC DNA]</scope>
    <source>
        <strain evidence="11">S2-2023-2</strain>
    </source>
</reference>
<gene>
    <name evidence="9 10" type="primary">kdpA</name>
    <name evidence="10" type="ORF">V6B39_11305</name>
</gene>
<feature type="transmembrane region" description="Helical" evidence="9">
    <location>
        <begin position="68"/>
        <end position="91"/>
    </location>
</feature>
<dbReference type="EMBL" id="CP146072">
    <property type="protein sequence ID" value="WWR39968.1"/>
    <property type="molecule type" value="Genomic_DNA"/>
</dbReference>
<feature type="transmembrane region" description="Helical" evidence="9">
    <location>
        <begin position="420"/>
        <end position="442"/>
    </location>
</feature>